<keyword evidence="3 7" id="KW-0812">Transmembrane</keyword>
<evidence type="ECO:0000256" key="3">
    <source>
        <dbReference type="ARBA" id="ARBA00022692"/>
    </source>
</evidence>
<dbReference type="EMBL" id="KB707451">
    <property type="protein sequence ID" value="EMR62310.1"/>
    <property type="molecule type" value="Genomic_DNA"/>
</dbReference>
<feature type="transmembrane region" description="Helical" evidence="7">
    <location>
        <begin position="20"/>
        <end position="38"/>
    </location>
</feature>
<evidence type="ECO:0000256" key="4">
    <source>
        <dbReference type="ARBA" id="ARBA00022989"/>
    </source>
</evidence>
<dbReference type="AlphaFoldDB" id="M7T6M9"/>
<dbReference type="SUPFAM" id="SSF103473">
    <property type="entry name" value="MFS general substrate transporter"/>
    <property type="match status" value="1"/>
</dbReference>
<dbReference type="GO" id="GO:0008506">
    <property type="term" value="F:sucrose:proton symporter activity"/>
    <property type="evidence" value="ECO:0007669"/>
    <property type="project" value="TreeGrafter"/>
</dbReference>
<evidence type="ECO:0000256" key="5">
    <source>
        <dbReference type="ARBA" id="ARBA00023136"/>
    </source>
</evidence>
<accession>M7T6M9</accession>
<reference evidence="9" key="1">
    <citation type="journal article" date="2013" name="Genome Announc.">
        <title>Draft genome sequence of the grapevine dieback fungus Eutypa lata UCR-EL1.</title>
        <authorList>
            <person name="Blanco-Ulate B."/>
            <person name="Rolshausen P.E."/>
            <person name="Cantu D."/>
        </authorList>
    </citation>
    <scope>NUCLEOTIDE SEQUENCE [LARGE SCALE GENOMIC DNA]</scope>
    <source>
        <strain evidence="9">UCR-EL1</strain>
    </source>
</reference>
<dbReference type="PANTHER" id="PTHR19432:SF35">
    <property type="entry name" value="SOLUTE CARRIER FAMILY 45 MEMBER 3 ISOFORM X1"/>
    <property type="match status" value="1"/>
</dbReference>
<dbReference type="HOGENOM" id="CLU_877261_0_0_1"/>
<dbReference type="Proteomes" id="UP000012174">
    <property type="component" value="Unassembled WGS sequence"/>
</dbReference>
<feature type="transmembrane region" description="Helical" evidence="7">
    <location>
        <begin position="128"/>
        <end position="149"/>
    </location>
</feature>
<keyword evidence="2" id="KW-0813">Transport</keyword>
<keyword evidence="4 7" id="KW-1133">Transmembrane helix</keyword>
<dbReference type="OrthoDB" id="28755at2759"/>
<dbReference type="PANTHER" id="PTHR19432">
    <property type="entry name" value="SUGAR TRANSPORTER"/>
    <property type="match status" value="1"/>
</dbReference>
<gene>
    <name evidence="8" type="ORF">UCREL1_10752</name>
</gene>
<dbReference type="GO" id="GO:0005886">
    <property type="term" value="C:plasma membrane"/>
    <property type="evidence" value="ECO:0007669"/>
    <property type="project" value="TreeGrafter"/>
</dbReference>
<evidence type="ECO:0000313" key="9">
    <source>
        <dbReference type="Proteomes" id="UP000012174"/>
    </source>
</evidence>
<feature type="transmembrane region" description="Helical" evidence="7">
    <location>
        <begin position="59"/>
        <end position="82"/>
    </location>
</feature>
<evidence type="ECO:0000313" key="8">
    <source>
        <dbReference type="EMBL" id="EMR62310.1"/>
    </source>
</evidence>
<dbReference type="InterPro" id="IPR036259">
    <property type="entry name" value="MFS_trans_sf"/>
</dbReference>
<feature type="region of interest" description="Disordered" evidence="6">
    <location>
        <begin position="279"/>
        <end position="317"/>
    </location>
</feature>
<evidence type="ECO:0000256" key="6">
    <source>
        <dbReference type="SAM" id="MobiDB-lite"/>
    </source>
</evidence>
<feature type="transmembrane region" description="Helical" evidence="7">
    <location>
        <begin position="239"/>
        <end position="258"/>
    </location>
</feature>
<sequence length="317" mass="34216">MSGFIRLFGADPESDGGKLAVIVIAIISIYFLDVALNTEENPHMTPAELDQLYERATRVGTFAMLVYSVTSLATNVILPSFIDPTFDNEPVWLVIPGFTLKRAWMLSHILFAAAMFAAPFIRTVRAANVIIGFFGITWAMTLWAPWAIISAELSRRDFLIRAQRQRLRTTNQSGGSGAPLEGLGEEHHLEAEAEVNETGVIMGIHNMAIAAPQFIATIVCSIVFDFSEKPRGVPGDHSIAISFAVGGVFVFFASFLVLRIKDDISVPADAIAMMEGADASTGPASAARSKGDLGEPRSSLEGASLARNASFDSGREY</sequence>
<evidence type="ECO:0000256" key="1">
    <source>
        <dbReference type="ARBA" id="ARBA00004141"/>
    </source>
</evidence>
<feature type="transmembrane region" description="Helical" evidence="7">
    <location>
        <begin position="102"/>
        <end position="121"/>
    </location>
</feature>
<evidence type="ECO:0000256" key="2">
    <source>
        <dbReference type="ARBA" id="ARBA00022448"/>
    </source>
</evidence>
<dbReference type="KEGG" id="ela:UCREL1_10752"/>
<dbReference type="eggNOG" id="KOG0637">
    <property type="taxonomic scope" value="Eukaryota"/>
</dbReference>
<keyword evidence="5 7" id="KW-0472">Membrane</keyword>
<evidence type="ECO:0000256" key="7">
    <source>
        <dbReference type="SAM" id="Phobius"/>
    </source>
</evidence>
<organism evidence="8 9">
    <name type="scientific">Eutypa lata (strain UCR-EL1)</name>
    <name type="common">Grapevine dieback disease fungus</name>
    <name type="synonym">Eutypa armeniacae</name>
    <dbReference type="NCBI Taxonomy" id="1287681"/>
    <lineage>
        <taxon>Eukaryota</taxon>
        <taxon>Fungi</taxon>
        <taxon>Dikarya</taxon>
        <taxon>Ascomycota</taxon>
        <taxon>Pezizomycotina</taxon>
        <taxon>Sordariomycetes</taxon>
        <taxon>Xylariomycetidae</taxon>
        <taxon>Xylariales</taxon>
        <taxon>Diatrypaceae</taxon>
        <taxon>Eutypa</taxon>
    </lineage>
</organism>
<name>M7T6M9_EUTLA</name>
<proteinExistence type="predicted"/>
<protein>
    <submittedName>
        <fullName evidence="8">Putative general alpha-glucoside permease protein</fullName>
    </submittedName>
</protein>
<comment type="subcellular location">
    <subcellularLocation>
        <location evidence="1">Membrane</location>
        <topology evidence="1">Multi-pass membrane protein</topology>
    </subcellularLocation>
</comment>
<keyword evidence="9" id="KW-1185">Reference proteome</keyword>